<evidence type="ECO:0000313" key="2">
    <source>
        <dbReference type="Proteomes" id="UP000321083"/>
    </source>
</evidence>
<organism evidence="1 2">
    <name type="scientific">Planctomyces bekefii</name>
    <dbReference type="NCBI Taxonomy" id="1653850"/>
    <lineage>
        <taxon>Bacteria</taxon>
        <taxon>Pseudomonadati</taxon>
        <taxon>Planctomycetota</taxon>
        <taxon>Planctomycetia</taxon>
        <taxon>Planctomycetales</taxon>
        <taxon>Planctomycetaceae</taxon>
        <taxon>Planctomyces</taxon>
    </lineage>
</organism>
<feature type="non-terminal residue" evidence="1">
    <location>
        <position position="1"/>
    </location>
</feature>
<name>A0A5C6M071_9PLAN</name>
<gene>
    <name evidence="1" type="ORF">E3A20_28600</name>
</gene>
<proteinExistence type="predicted"/>
<reference evidence="1 2" key="1">
    <citation type="submission" date="2019-08" db="EMBL/GenBank/DDBJ databases">
        <title>100 year-old enigma solved: identification of Planctomyces bekefii, the type genus and species of the phylum Planctomycetes.</title>
        <authorList>
            <person name="Svetlana D.N."/>
            <person name="Overmann J."/>
        </authorList>
    </citation>
    <scope>NUCLEOTIDE SEQUENCE [LARGE SCALE GENOMIC DNA]</scope>
    <source>
        <strain evidence="1">Phe10_nw2017</strain>
    </source>
</reference>
<keyword evidence="2" id="KW-1185">Reference proteome</keyword>
<dbReference type="Proteomes" id="UP000321083">
    <property type="component" value="Unassembled WGS sequence"/>
</dbReference>
<reference evidence="1 2" key="2">
    <citation type="submission" date="2019-08" db="EMBL/GenBank/DDBJ databases">
        <authorList>
            <person name="Henke P."/>
        </authorList>
    </citation>
    <scope>NUCLEOTIDE SEQUENCE [LARGE SCALE GENOMIC DNA]</scope>
    <source>
        <strain evidence="1">Phe10_nw2017</strain>
    </source>
</reference>
<sequence length="38" mass="4289">LVSSQHLSYSAKDLYNSATLVNEDDVDDSFQELSDLRI</sequence>
<dbReference type="AlphaFoldDB" id="A0A5C6M071"/>
<evidence type="ECO:0000313" key="1">
    <source>
        <dbReference type="EMBL" id="TWW08008.1"/>
    </source>
</evidence>
<protein>
    <submittedName>
        <fullName evidence="1">Uncharacterized protein</fullName>
    </submittedName>
</protein>
<accession>A0A5C6M071</accession>
<comment type="caution">
    <text evidence="1">The sequence shown here is derived from an EMBL/GenBank/DDBJ whole genome shotgun (WGS) entry which is preliminary data.</text>
</comment>
<dbReference type="EMBL" id="SRHE01000893">
    <property type="protein sequence ID" value="TWW08008.1"/>
    <property type="molecule type" value="Genomic_DNA"/>
</dbReference>